<gene>
    <name evidence="2" type="ORF">WJX84_005627</name>
</gene>
<feature type="compositionally biased region" description="Polar residues" evidence="1">
    <location>
        <begin position="33"/>
        <end position="45"/>
    </location>
</feature>
<evidence type="ECO:0000313" key="2">
    <source>
        <dbReference type="EMBL" id="KAK9867871.1"/>
    </source>
</evidence>
<reference evidence="2 3" key="1">
    <citation type="journal article" date="2024" name="Nat. Commun.">
        <title>Phylogenomics reveals the evolutionary origins of lichenization in chlorophyte algae.</title>
        <authorList>
            <person name="Puginier C."/>
            <person name="Libourel C."/>
            <person name="Otte J."/>
            <person name="Skaloud P."/>
            <person name="Haon M."/>
            <person name="Grisel S."/>
            <person name="Petersen M."/>
            <person name="Berrin J.G."/>
            <person name="Delaux P.M."/>
            <person name="Dal Grande F."/>
            <person name="Keller J."/>
        </authorList>
    </citation>
    <scope>NUCLEOTIDE SEQUENCE [LARGE SCALE GENOMIC DNA]</scope>
    <source>
        <strain evidence="2 3">SAG 2523</strain>
    </source>
</reference>
<accession>A0AAW1TH86</accession>
<dbReference type="AlphaFoldDB" id="A0AAW1TH86"/>
<evidence type="ECO:0000256" key="1">
    <source>
        <dbReference type="SAM" id="MobiDB-lite"/>
    </source>
</evidence>
<dbReference type="Proteomes" id="UP001485043">
    <property type="component" value="Unassembled WGS sequence"/>
</dbReference>
<feature type="region of interest" description="Disordered" evidence="1">
    <location>
        <begin position="129"/>
        <end position="159"/>
    </location>
</feature>
<feature type="region of interest" description="Disordered" evidence="1">
    <location>
        <begin position="1"/>
        <end position="46"/>
    </location>
</feature>
<protein>
    <submittedName>
        <fullName evidence="2">Uncharacterized protein</fullName>
    </submittedName>
</protein>
<sequence length="256" mass="27619">MRRFGRTKPGCLRTHPGSDREARRGTPTRLQAMGSSPHSISQAHPQQPPLIGAAVEDSLDAFIRSDLLEPFKAPAGPTQTRTALHVDEGTLPRECAGRAAHGRGVPSGHALVASQSKTPLIVPLHSRLPKRKSRAGRPFKSGGGDVASAPVTKHEDQLKKRQIGIGGSSGRIGPQIIENQAEQAASSSGELLQLRHQMASLHWQCKHWKLLAIQLELGHTSNLIQCMELAEALGLLPSEPSSDQHRQEMQRSACSC</sequence>
<proteinExistence type="predicted"/>
<comment type="caution">
    <text evidence="2">The sequence shown here is derived from an EMBL/GenBank/DDBJ whole genome shotgun (WGS) entry which is preliminary data.</text>
</comment>
<name>A0AAW1TH86_9CHLO</name>
<organism evidence="2 3">
    <name type="scientific">Apatococcus fuscideae</name>
    <dbReference type="NCBI Taxonomy" id="2026836"/>
    <lineage>
        <taxon>Eukaryota</taxon>
        <taxon>Viridiplantae</taxon>
        <taxon>Chlorophyta</taxon>
        <taxon>core chlorophytes</taxon>
        <taxon>Trebouxiophyceae</taxon>
        <taxon>Chlorellales</taxon>
        <taxon>Chlorellaceae</taxon>
        <taxon>Apatococcus</taxon>
    </lineage>
</organism>
<evidence type="ECO:0000313" key="3">
    <source>
        <dbReference type="Proteomes" id="UP001485043"/>
    </source>
</evidence>
<keyword evidence="3" id="KW-1185">Reference proteome</keyword>
<dbReference type="EMBL" id="JALJOV010000058">
    <property type="protein sequence ID" value="KAK9867871.1"/>
    <property type="molecule type" value="Genomic_DNA"/>
</dbReference>